<name>A0A1A3PBI0_MYCAS</name>
<evidence type="ECO:0000313" key="3">
    <source>
        <dbReference type="Proteomes" id="UP000093928"/>
    </source>
</evidence>
<dbReference type="RefSeq" id="WP_065142138.1">
    <property type="nucleotide sequence ID" value="NZ_LZLS01000003.1"/>
</dbReference>
<keyword evidence="1" id="KW-0812">Transmembrane</keyword>
<dbReference type="OrthoDB" id="4742756at2"/>
<comment type="caution">
    <text evidence="2">The sequence shown here is derived from an EMBL/GenBank/DDBJ whole genome shotgun (WGS) entry which is preliminary data.</text>
</comment>
<evidence type="ECO:0000256" key="1">
    <source>
        <dbReference type="SAM" id="Phobius"/>
    </source>
</evidence>
<dbReference type="AlphaFoldDB" id="A0A1A3PBI0"/>
<dbReference type="EMBL" id="LZLS01000003">
    <property type="protein sequence ID" value="OBK31583.1"/>
    <property type="molecule type" value="Genomic_DNA"/>
</dbReference>
<gene>
    <name evidence="2" type="ORF">A5634_13445</name>
</gene>
<accession>A0A1A3PBI0</accession>
<feature type="transmembrane region" description="Helical" evidence="1">
    <location>
        <begin position="38"/>
        <end position="60"/>
    </location>
</feature>
<proteinExistence type="predicted"/>
<keyword evidence="1" id="KW-0472">Membrane</keyword>
<evidence type="ECO:0000313" key="2">
    <source>
        <dbReference type="EMBL" id="OBK31583.1"/>
    </source>
</evidence>
<organism evidence="2 3">
    <name type="scientific">Mycobacterium asiaticum</name>
    <dbReference type="NCBI Taxonomy" id="1790"/>
    <lineage>
        <taxon>Bacteria</taxon>
        <taxon>Bacillati</taxon>
        <taxon>Actinomycetota</taxon>
        <taxon>Actinomycetes</taxon>
        <taxon>Mycobacteriales</taxon>
        <taxon>Mycobacteriaceae</taxon>
        <taxon>Mycobacterium</taxon>
    </lineage>
</organism>
<dbReference type="Proteomes" id="UP000093928">
    <property type="component" value="Unassembled WGS sequence"/>
</dbReference>
<sequence length="76" mass="8058">MKTKIAVLLTGGAIAAMLFLHYVALTRAGLPVDWMLYLGLPVTVAGVLFALRLAALGAGWDNADRRIASCDPSEDN</sequence>
<reference evidence="2 3" key="1">
    <citation type="submission" date="2016-06" db="EMBL/GenBank/DDBJ databases">
        <authorList>
            <person name="Kjaerup R.B."/>
            <person name="Dalgaard T.S."/>
            <person name="Juul-Madsen H.R."/>
        </authorList>
    </citation>
    <scope>NUCLEOTIDE SEQUENCE [LARGE SCALE GENOMIC DNA]</scope>
    <source>
        <strain evidence="2 3">1165133.8</strain>
    </source>
</reference>
<keyword evidence="1" id="KW-1133">Transmembrane helix</keyword>
<protein>
    <submittedName>
        <fullName evidence="2">Uncharacterized protein</fullName>
    </submittedName>
</protein>